<proteinExistence type="predicted"/>
<dbReference type="RefSeq" id="WP_119443575.1">
    <property type="nucleotide sequence ID" value="NZ_CP032317.1"/>
</dbReference>
<dbReference type="KEGG" id="hyh:D3Y59_02300"/>
<evidence type="ECO:0000313" key="2">
    <source>
        <dbReference type="Proteomes" id="UP000262802"/>
    </source>
</evidence>
<gene>
    <name evidence="1" type="ORF">D3Y59_02300</name>
</gene>
<dbReference type="AlphaFoldDB" id="A0A3B7RP32"/>
<dbReference type="Pfam" id="PF14091">
    <property type="entry name" value="DUF4269"/>
    <property type="match status" value="1"/>
</dbReference>
<sequence>MNWLDHRYLATGTLRQQQAHAALQQLDLWRTLAPYTPALAGTIPLGIDTPASDVDVICEVPEQAQPQFAALLQHHYARFGHYRLKHKAVRGLPTVVCGFSYQGFVIEVFGQGQPVRQQYAYRHMVVEHAVLQAGGAAWRTAVRQLKLQGLKTEPAFAHLLHLPGDPYEALLTLEQLPPHELAAYVASLRLER</sequence>
<dbReference type="EMBL" id="CP032317">
    <property type="protein sequence ID" value="AYA35987.1"/>
    <property type="molecule type" value="Genomic_DNA"/>
</dbReference>
<name>A0A3B7RP32_9BACT</name>
<dbReference type="OrthoDB" id="6402248at2"/>
<organism evidence="1 2">
    <name type="scientific">Hymenobacter oligotrophus</name>
    <dbReference type="NCBI Taxonomy" id="2319843"/>
    <lineage>
        <taxon>Bacteria</taxon>
        <taxon>Pseudomonadati</taxon>
        <taxon>Bacteroidota</taxon>
        <taxon>Cytophagia</taxon>
        <taxon>Cytophagales</taxon>
        <taxon>Hymenobacteraceae</taxon>
        <taxon>Hymenobacter</taxon>
    </lineage>
</organism>
<accession>A0A3B7RP32</accession>
<reference evidence="1 2" key="1">
    <citation type="submission" date="2018-09" db="EMBL/GenBank/DDBJ databases">
        <title>Hymenobacter medium sp. nov., isolated from R2A medium.</title>
        <authorList>
            <person name="Yingchao G."/>
        </authorList>
    </citation>
    <scope>NUCLEOTIDE SEQUENCE [LARGE SCALE GENOMIC DNA]</scope>
    <source>
        <strain evidence="2">sh-6</strain>
    </source>
</reference>
<evidence type="ECO:0000313" key="1">
    <source>
        <dbReference type="EMBL" id="AYA35987.1"/>
    </source>
</evidence>
<protein>
    <submittedName>
        <fullName evidence="1">DUF4269 domain-containing protein</fullName>
    </submittedName>
</protein>
<dbReference type="Proteomes" id="UP000262802">
    <property type="component" value="Chromosome"/>
</dbReference>
<keyword evidence="2" id="KW-1185">Reference proteome</keyword>
<dbReference type="InterPro" id="IPR025365">
    <property type="entry name" value="DUF4269"/>
</dbReference>